<dbReference type="InterPro" id="IPR052158">
    <property type="entry name" value="INH-QAR"/>
</dbReference>
<keyword evidence="2" id="KW-0804">Transcription</keyword>
<evidence type="ECO:0000259" key="3">
    <source>
        <dbReference type="PROSITE" id="PS01124"/>
    </source>
</evidence>
<dbReference type="InterPro" id="IPR029062">
    <property type="entry name" value="Class_I_gatase-like"/>
</dbReference>
<gene>
    <name evidence="4" type="ORF">ACGRVM_10340</name>
</gene>
<accession>A0ABW7I7Y1</accession>
<comment type="caution">
    <text evidence="4">The sequence shown here is derived from an EMBL/GenBank/DDBJ whole genome shotgun (WGS) entry which is preliminary data.</text>
</comment>
<reference evidence="4 5" key="1">
    <citation type="submission" date="2024-10" db="EMBL/GenBank/DDBJ databases">
        <authorList>
            <person name="Yang X.-N."/>
        </authorList>
    </citation>
    <scope>NUCLEOTIDE SEQUENCE [LARGE SCALE GENOMIC DNA]</scope>
    <source>
        <strain evidence="4 5">CAU 1059</strain>
    </source>
</reference>
<dbReference type="SMART" id="SM00342">
    <property type="entry name" value="HTH_ARAC"/>
    <property type="match status" value="1"/>
</dbReference>
<dbReference type="PANTHER" id="PTHR43130:SF3">
    <property type="entry name" value="HTH-TYPE TRANSCRIPTIONAL REGULATOR RV1931C"/>
    <property type="match status" value="1"/>
</dbReference>
<organism evidence="4 5">
    <name type="scientific">Roseovarius aquimarinus</name>
    <dbReference type="NCBI Taxonomy" id="1229156"/>
    <lineage>
        <taxon>Bacteria</taxon>
        <taxon>Pseudomonadati</taxon>
        <taxon>Pseudomonadota</taxon>
        <taxon>Alphaproteobacteria</taxon>
        <taxon>Rhodobacterales</taxon>
        <taxon>Roseobacteraceae</taxon>
        <taxon>Roseovarius</taxon>
    </lineage>
</organism>
<feature type="domain" description="HTH araC/xylS-type" evidence="3">
    <location>
        <begin position="211"/>
        <end position="309"/>
    </location>
</feature>
<dbReference type="Pfam" id="PF12833">
    <property type="entry name" value="HTH_18"/>
    <property type="match status" value="1"/>
</dbReference>
<dbReference type="InterPro" id="IPR018060">
    <property type="entry name" value="HTH_AraC"/>
</dbReference>
<evidence type="ECO:0000256" key="2">
    <source>
        <dbReference type="ARBA" id="ARBA00023163"/>
    </source>
</evidence>
<evidence type="ECO:0000313" key="4">
    <source>
        <dbReference type="EMBL" id="MFH0254294.1"/>
    </source>
</evidence>
<dbReference type="PANTHER" id="PTHR43130">
    <property type="entry name" value="ARAC-FAMILY TRANSCRIPTIONAL REGULATOR"/>
    <property type="match status" value="1"/>
</dbReference>
<dbReference type="CDD" id="cd03136">
    <property type="entry name" value="GATase1_AraC_ArgR_like"/>
    <property type="match status" value="1"/>
</dbReference>
<keyword evidence="5" id="KW-1185">Reference proteome</keyword>
<keyword evidence="1" id="KW-0805">Transcription regulation</keyword>
<dbReference type="Proteomes" id="UP001607157">
    <property type="component" value="Unassembled WGS sequence"/>
</dbReference>
<sequence length="315" mass="35032">MPRVAIVLTDSFPILSLTLVTEPLRVANRELAQKSWQWRILSTFGGPVRSSSGLEIQSQPLDEAQDDIVLLISAYAPEIALTKPLLSWLRRRARAGALMGCVDTGAMIFAEAGLLAKTPAAVHHEALRGYREAYADQMFVDRLHDLSGDRCSSAGGVATFDMTLALIERFNTRDMSRRVAEILNYRPSGHVRDQKKMVAETSLSKLDRTLGRAVDLMLGNLSEPIAISKIVEQLAIPHWTLARLFQRHLNQSPAAYYRHVRLSEAKNLLLNSSYRISAIAGMCGFDNPESFSRAYKRRFGETASQTRSSLSDGTR</sequence>
<proteinExistence type="predicted"/>
<dbReference type="EMBL" id="JBIHMM010000002">
    <property type="protein sequence ID" value="MFH0254294.1"/>
    <property type="molecule type" value="Genomic_DNA"/>
</dbReference>
<protein>
    <submittedName>
        <fullName evidence="4">GlxA family transcriptional regulator</fullName>
    </submittedName>
</protein>
<dbReference type="Gene3D" id="3.40.50.880">
    <property type="match status" value="1"/>
</dbReference>
<name>A0ABW7I7Y1_9RHOB</name>
<dbReference type="InterPro" id="IPR009057">
    <property type="entry name" value="Homeodomain-like_sf"/>
</dbReference>
<dbReference type="Gene3D" id="1.10.10.60">
    <property type="entry name" value="Homeodomain-like"/>
    <property type="match status" value="1"/>
</dbReference>
<dbReference type="SUPFAM" id="SSF52317">
    <property type="entry name" value="Class I glutamine amidotransferase-like"/>
    <property type="match status" value="1"/>
</dbReference>
<dbReference type="RefSeq" id="WP_377170174.1">
    <property type="nucleotide sequence ID" value="NZ_JBHTJC010000002.1"/>
</dbReference>
<evidence type="ECO:0000313" key="5">
    <source>
        <dbReference type="Proteomes" id="UP001607157"/>
    </source>
</evidence>
<evidence type="ECO:0000256" key="1">
    <source>
        <dbReference type="ARBA" id="ARBA00023015"/>
    </source>
</evidence>
<dbReference type="SUPFAM" id="SSF46689">
    <property type="entry name" value="Homeodomain-like"/>
    <property type="match status" value="2"/>
</dbReference>
<dbReference type="PROSITE" id="PS01124">
    <property type="entry name" value="HTH_ARAC_FAMILY_2"/>
    <property type="match status" value="1"/>
</dbReference>